<feature type="transmembrane region" description="Helical" evidence="2">
    <location>
        <begin position="15"/>
        <end position="36"/>
    </location>
</feature>
<dbReference type="InterPro" id="IPR002401">
    <property type="entry name" value="Cyt_P450_E_grp-I"/>
</dbReference>
<dbReference type="PANTHER" id="PTHR24305">
    <property type="entry name" value="CYTOCHROME P450"/>
    <property type="match status" value="1"/>
</dbReference>
<keyword evidence="4" id="KW-1185">Reference proteome</keyword>
<evidence type="ECO:0008006" key="5">
    <source>
        <dbReference type="Google" id="ProtNLM"/>
    </source>
</evidence>
<dbReference type="OrthoDB" id="1470350at2759"/>
<dbReference type="PRINTS" id="PR00463">
    <property type="entry name" value="EP450I"/>
</dbReference>
<evidence type="ECO:0000313" key="3">
    <source>
        <dbReference type="EMBL" id="CAG8957256.1"/>
    </source>
</evidence>
<dbReference type="InterPro" id="IPR050121">
    <property type="entry name" value="Cytochrome_P450_monoxygenase"/>
</dbReference>
<dbReference type="GO" id="GO:0020037">
    <property type="term" value="F:heme binding"/>
    <property type="evidence" value="ECO:0007669"/>
    <property type="project" value="InterPro"/>
</dbReference>
<dbReference type="PANTHER" id="PTHR24305:SF168">
    <property type="entry name" value="P450, PUTATIVE (EUROFUNG)-RELATED"/>
    <property type="match status" value="1"/>
</dbReference>
<dbReference type="PRINTS" id="PR00385">
    <property type="entry name" value="P450"/>
</dbReference>
<keyword evidence="1" id="KW-0479">Metal-binding</keyword>
<dbReference type="GO" id="GO:0005506">
    <property type="term" value="F:iron ion binding"/>
    <property type="evidence" value="ECO:0007669"/>
    <property type="project" value="InterPro"/>
</dbReference>
<keyword evidence="2" id="KW-0472">Membrane</keyword>
<accession>A0A9N9L266</accession>
<dbReference type="Gene3D" id="1.10.630.10">
    <property type="entry name" value="Cytochrome P450"/>
    <property type="match status" value="1"/>
</dbReference>
<feature type="binding site" description="axial binding residue" evidence="1">
    <location>
        <position position="448"/>
    </location>
    <ligand>
        <name>heme</name>
        <dbReference type="ChEBI" id="CHEBI:30413"/>
    </ligand>
    <ligandPart>
        <name>Fe</name>
        <dbReference type="ChEBI" id="CHEBI:18248"/>
    </ligandPart>
</feature>
<evidence type="ECO:0000256" key="1">
    <source>
        <dbReference type="PIRSR" id="PIRSR602401-1"/>
    </source>
</evidence>
<evidence type="ECO:0000256" key="2">
    <source>
        <dbReference type="SAM" id="Phobius"/>
    </source>
</evidence>
<proteinExistence type="predicted"/>
<dbReference type="GO" id="GO:0004497">
    <property type="term" value="F:monooxygenase activity"/>
    <property type="evidence" value="ECO:0007669"/>
    <property type="project" value="InterPro"/>
</dbReference>
<keyword evidence="1" id="KW-0408">Iron</keyword>
<keyword evidence="2" id="KW-0812">Transmembrane</keyword>
<protein>
    <recommendedName>
        <fullName evidence="5">Pisatin demethylase</fullName>
    </recommendedName>
</protein>
<dbReference type="InterPro" id="IPR001128">
    <property type="entry name" value="Cyt_P450"/>
</dbReference>
<comment type="caution">
    <text evidence="3">The sequence shown here is derived from an EMBL/GenBank/DDBJ whole genome shotgun (WGS) entry which is preliminary data.</text>
</comment>
<evidence type="ECO:0000313" key="4">
    <source>
        <dbReference type="Proteomes" id="UP000696280"/>
    </source>
</evidence>
<dbReference type="AlphaFoldDB" id="A0A9N9L266"/>
<keyword evidence="1" id="KW-0349">Heme</keyword>
<dbReference type="SUPFAM" id="SSF48264">
    <property type="entry name" value="Cytochrome P450"/>
    <property type="match status" value="1"/>
</dbReference>
<dbReference type="EMBL" id="CAJVRL010000078">
    <property type="protein sequence ID" value="CAG8957256.1"/>
    <property type="molecule type" value="Genomic_DNA"/>
</dbReference>
<comment type="cofactor">
    <cofactor evidence="1">
        <name>heme</name>
        <dbReference type="ChEBI" id="CHEBI:30413"/>
    </cofactor>
</comment>
<dbReference type="Proteomes" id="UP000696280">
    <property type="component" value="Unassembled WGS sequence"/>
</dbReference>
<name>A0A9N9L266_9HELO</name>
<dbReference type="CDD" id="cd11060">
    <property type="entry name" value="CYP57A1-like"/>
    <property type="match status" value="1"/>
</dbReference>
<dbReference type="Pfam" id="PF00067">
    <property type="entry name" value="p450"/>
    <property type="match status" value="1"/>
</dbReference>
<organism evidence="3 4">
    <name type="scientific">Hymenoscyphus fraxineus</name>
    <dbReference type="NCBI Taxonomy" id="746836"/>
    <lineage>
        <taxon>Eukaryota</taxon>
        <taxon>Fungi</taxon>
        <taxon>Dikarya</taxon>
        <taxon>Ascomycota</taxon>
        <taxon>Pezizomycotina</taxon>
        <taxon>Leotiomycetes</taxon>
        <taxon>Helotiales</taxon>
        <taxon>Helotiaceae</taxon>
        <taxon>Hymenoscyphus</taxon>
    </lineage>
</organism>
<keyword evidence="2" id="KW-1133">Transmembrane helix</keyword>
<gene>
    <name evidence="3" type="ORF">HYFRA_00010678</name>
</gene>
<dbReference type="InterPro" id="IPR036396">
    <property type="entry name" value="Cyt_P450_sf"/>
</dbReference>
<reference evidence="3" key="1">
    <citation type="submission" date="2021-07" db="EMBL/GenBank/DDBJ databases">
        <authorList>
            <person name="Durling M."/>
        </authorList>
    </citation>
    <scope>NUCLEOTIDE SEQUENCE</scope>
</reference>
<sequence length="505" mass="57391">MDVTSLLPNLGNSSWFLYVLAPLLTLYLISTFRAWYRLKQFKGPTLAGLTRVWLARRVWGGRMHLDFHEVNQKYGSLARVGPNDLVTCDPAVMRRMLAVRSPYRRSEWYIGIRFDPDQDSVASTRDEGRHLELRAIMAAGYAGKGNDDLEGTIDKNIARFVELIRTKYLSTNTENKPLDFGRKVQYFTLDVISDLAYREPFGYLDADVDLHGYIEEVEKVFASGLMVTIFPWLNWVLRLSILKAALPSDKDPLGLGKILGITKDVVAQRFGSEKKVQRDMLGSFIAHGLTQREAEAETILQIMAGSDTTATAIRSTFLYILTHPHTLQKLRHEFTTASPPISSPITNQEAQSLPYLQAVIREGLRIFPPVVGLMSKEVPPGGDTINGLFVPGGTKIGYGAYGIYRDKGFWGEDADIFRPERWLEVDEERRQEMEGCLQLIFSFGKYQCMGQNLAMMELNKVFVELLRNFDFNIVNPLNPIRSICHGIFFQSEFWLTAFERKESES</sequence>
<dbReference type="GO" id="GO:0016705">
    <property type="term" value="F:oxidoreductase activity, acting on paired donors, with incorporation or reduction of molecular oxygen"/>
    <property type="evidence" value="ECO:0007669"/>
    <property type="project" value="InterPro"/>
</dbReference>